<comment type="cofactor">
    <cofactor evidence="1 13">
        <name>pyridoxal 5'-phosphate</name>
        <dbReference type="ChEBI" id="CHEBI:597326"/>
    </cofactor>
</comment>
<dbReference type="CDD" id="cd06446">
    <property type="entry name" value="Trp-synth_B"/>
    <property type="match status" value="1"/>
</dbReference>
<evidence type="ECO:0000256" key="3">
    <source>
        <dbReference type="ARBA" id="ARBA00005761"/>
    </source>
</evidence>
<dbReference type="PROSITE" id="PS00167">
    <property type="entry name" value="TRP_SYNTHASE_ALPHA"/>
    <property type="match status" value="1"/>
</dbReference>
<dbReference type="InterPro" id="IPR018204">
    <property type="entry name" value="Trp_synthase_alpha_AS"/>
</dbReference>
<dbReference type="Pfam" id="PF00290">
    <property type="entry name" value="Trp_syntA"/>
    <property type="match status" value="1"/>
</dbReference>
<dbReference type="HAMAP" id="MF_00131">
    <property type="entry name" value="Trp_synth_alpha"/>
    <property type="match status" value="1"/>
</dbReference>
<keyword evidence="8 13" id="KW-0822">Tryptophan biosynthesis</keyword>
<dbReference type="InterPro" id="IPR023026">
    <property type="entry name" value="Trp_synth_beta/beta-like"/>
</dbReference>
<dbReference type="STRING" id="670483.S7RTG4"/>
<dbReference type="InterPro" id="IPR013785">
    <property type="entry name" value="Aldolase_TIM"/>
</dbReference>
<dbReference type="Pfam" id="PF00291">
    <property type="entry name" value="PALP"/>
    <property type="match status" value="1"/>
</dbReference>
<dbReference type="FunFam" id="3.20.20.70:FF:000151">
    <property type="entry name" value="Tryptophan synthase"/>
    <property type="match status" value="1"/>
</dbReference>
<gene>
    <name evidence="15" type="ORF">GLOTRDRAFT_56488</name>
</gene>
<sequence>MEGIKKVFEAKKSEGSPALVTFVTAGYPTVRDTVPILLAMQEGGADIIELGVPFSDPIADGPAIQETNTVALKNDVEYGTVLGLVREARSKGLTAPVMLMGYYNPMLAYGEEKAIHDAREAGANGFIMVDLPPEEAKIFRDRCASAGMSYVPLIAPSTSLPRIKFLASIADSFIYVVSKMGTTGSSVKVGINSALPDIIARVRQYTDVPLAVGFGVATREHFDFVADAGADAVVVGSRLVSVMKEAPAAEIAQKVEAYCKEISLKGQPHKRGTPLNGKVTTPVVNVNKEGPSVSNTASDPIVLPARFGQFGGQYVPEALFDCLMELEEAHKSAMEDPEFWKEFRGLYGYMNRPSNLYFAEKLTAHAGGARIWLKREDLNHTGSHKINNAIGQILLARRIGKTRIIAETGAGQHGVATATVCARFGMECIVYMGAEDVRRQALNVFRIQMLGAKVVPVHSGSCTLKDAVNEAMRDWVTNLSTTHYLVGSAIGPHPFPTIVRDFQKVISEEIKVQLREAAGKLPDVVVACVGGGSNAIGTFYDFIPDKSVRLVGVEAGGEGIDGDRHSATLSKGQPGVLHGVRTYILQSLAGQIIETHSISAGLDYPGVGPEHAWLKDSGRAEYVVATDEEALRGFRMCTQLEGIIPALESSHAIWEAVRLAKTLPKDKDIVVCLSGRGDKDVEQISQLLPGKWEDILDWHVSTTA</sequence>
<dbReference type="InterPro" id="IPR001926">
    <property type="entry name" value="TrpB-like_PALP"/>
</dbReference>
<dbReference type="InterPro" id="IPR006654">
    <property type="entry name" value="Trp_synth_beta"/>
</dbReference>
<evidence type="ECO:0000256" key="12">
    <source>
        <dbReference type="ARBA" id="ARBA00049047"/>
    </source>
</evidence>
<reference evidence="15 16" key="1">
    <citation type="journal article" date="2012" name="Science">
        <title>The Paleozoic origin of enzymatic lignin decomposition reconstructed from 31 fungal genomes.</title>
        <authorList>
            <person name="Floudas D."/>
            <person name="Binder M."/>
            <person name="Riley R."/>
            <person name="Barry K."/>
            <person name="Blanchette R.A."/>
            <person name="Henrissat B."/>
            <person name="Martinez A.T."/>
            <person name="Otillar R."/>
            <person name="Spatafora J.W."/>
            <person name="Yadav J.S."/>
            <person name="Aerts A."/>
            <person name="Benoit I."/>
            <person name="Boyd A."/>
            <person name="Carlson A."/>
            <person name="Copeland A."/>
            <person name="Coutinho P.M."/>
            <person name="de Vries R.P."/>
            <person name="Ferreira P."/>
            <person name="Findley K."/>
            <person name="Foster B."/>
            <person name="Gaskell J."/>
            <person name="Glotzer D."/>
            <person name="Gorecki P."/>
            <person name="Heitman J."/>
            <person name="Hesse C."/>
            <person name="Hori C."/>
            <person name="Igarashi K."/>
            <person name="Jurgens J.A."/>
            <person name="Kallen N."/>
            <person name="Kersten P."/>
            <person name="Kohler A."/>
            <person name="Kuees U."/>
            <person name="Kumar T.K.A."/>
            <person name="Kuo A."/>
            <person name="LaButti K."/>
            <person name="Larrondo L.F."/>
            <person name="Lindquist E."/>
            <person name="Ling A."/>
            <person name="Lombard V."/>
            <person name="Lucas S."/>
            <person name="Lundell T."/>
            <person name="Martin R."/>
            <person name="McLaughlin D.J."/>
            <person name="Morgenstern I."/>
            <person name="Morin E."/>
            <person name="Murat C."/>
            <person name="Nagy L.G."/>
            <person name="Nolan M."/>
            <person name="Ohm R.A."/>
            <person name="Patyshakuliyeva A."/>
            <person name="Rokas A."/>
            <person name="Ruiz-Duenas F.J."/>
            <person name="Sabat G."/>
            <person name="Salamov A."/>
            <person name="Samejima M."/>
            <person name="Schmutz J."/>
            <person name="Slot J.C."/>
            <person name="St John F."/>
            <person name="Stenlid J."/>
            <person name="Sun H."/>
            <person name="Sun S."/>
            <person name="Syed K."/>
            <person name="Tsang A."/>
            <person name="Wiebenga A."/>
            <person name="Young D."/>
            <person name="Pisabarro A."/>
            <person name="Eastwood D.C."/>
            <person name="Martin F."/>
            <person name="Cullen D."/>
            <person name="Grigoriev I.V."/>
            <person name="Hibbett D.S."/>
        </authorList>
    </citation>
    <scope>NUCLEOTIDE SEQUENCE [LARGE SCALE GENOMIC DNA]</scope>
    <source>
        <strain evidence="15 16">ATCC 11539</strain>
    </source>
</reference>
<dbReference type="HAMAP" id="MF_00133">
    <property type="entry name" value="Trp_synth_beta"/>
    <property type="match status" value="1"/>
</dbReference>
<dbReference type="Gene3D" id="3.20.20.70">
    <property type="entry name" value="Aldolase class I"/>
    <property type="match status" value="1"/>
</dbReference>
<keyword evidence="7 13" id="KW-0028">Amino-acid biosynthesis</keyword>
<dbReference type="HOGENOM" id="CLU_016734_2_1_1"/>
<proteinExistence type="inferred from homology"/>
<comment type="similarity">
    <text evidence="4">In the N-terminal section; belongs to the TrpA family.</text>
</comment>
<evidence type="ECO:0000259" key="14">
    <source>
        <dbReference type="Pfam" id="PF00291"/>
    </source>
</evidence>
<dbReference type="OrthoDB" id="10050244at2759"/>
<comment type="pathway">
    <text evidence="2 13">Amino-acid biosynthesis; L-tryptophan biosynthesis; L-tryptophan from chorismate: step 5/5.</text>
</comment>
<dbReference type="KEGG" id="gtr:GLOTRDRAFT_56488"/>
<evidence type="ECO:0000256" key="8">
    <source>
        <dbReference type="ARBA" id="ARBA00022822"/>
    </source>
</evidence>
<keyword evidence="9 13" id="KW-0663">Pyridoxal phosphate</keyword>
<dbReference type="CDD" id="cd04724">
    <property type="entry name" value="Tryptophan_synthase_alpha"/>
    <property type="match status" value="1"/>
</dbReference>
<dbReference type="UniPathway" id="UPA00035">
    <property type="reaction ID" value="UER00044"/>
</dbReference>
<evidence type="ECO:0000256" key="2">
    <source>
        <dbReference type="ARBA" id="ARBA00004733"/>
    </source>
</evidence>
<dbReference type="SUPFAM" id="SSF51366">
    <property type="entry name" value="Ribulose-phoshate binding barrel"/>
    <property type="match status" value="1"/>
</dbReference>
<dbReference type="RefSeq" id="XP_007863008.1">
    <property type="nucleotide sequence ID" value="XM_007864817.1"/>
</dbReference>
<dbReference type="Proteomes" id="UP000030669">
    <property type="component" value="Unassembled WGS sequence"/>
</dbReference>
<evidence type="ECO:0000256" key="1">
    <source>
        <dbReference type="ARBA" id="ARBA00001933"/>
    </source>
</evidence>
<evidence type="ECO:0000256" key="11">
    <source>
        <dbReference type="ARBA" id="ARBA00023239"/>
    </source>
</evidence>
<dbReference type="InterPro" id="IPR011060">
    <property type="entry name" value="RibuloseP-bd_barrel"/>
</dbReference>
<comment type="catalytic activity">
    <reaction evidence="12 13">
        <text>(1S,2R)-1-C-(indol-3-yl)glycerol 3-phosphate + L-serine = D-glyceraldehyde 3-phosphate + L-tryptophan + H2O</text>
        <dbReference type="Rhea" id="RHEA:10532"/>
        <dbReference type="ChEBI" id="CHEBI:15377"/>
        <dbReference type="ChEBI" id="CHEBI:33384"/>
        <dbReference type="ChEBI" id="CHEBI:57912"/>
        <dbReference type="ChEBI" id="CHEBI:58866"/>
        <dbReference type="ChEBI" id="CHEBI:59776"/>
        <dbReference type="EC" id="4.2.1.20"/>
    </reaction>
</comment>
<name>S7RTG4_GLOTA</name>
<evidence type="ECO:0000256" key="4">
    <source>
        <dbReference type="ARBA" id="ARBA00006095"/>
    </source>
</evidence>
<evidence type="ECO:0000313" key="15">
    <source>
        <dbReference type="EMBL" id="EPQ57970.1"/>
    </source>
</evidence>
<dbReference type="EMBL" id="KB469298">
    <property type="protein sequence ID" value="EPQ57970.1"/>
    <property type="molecule type" value="Genomic_DNA"/>
</dbReference>
<dbReference type="AlphaFoldDB" id="S7RTG4"/>
<dbReference type="InterPro" id="IPR036052">
    <property type="entry name" value="TrpB-like_PALP_sf"/>
</dbReference>
<dbReference type="GO" id="GO:0004834">
    <property type="term" value="F:tryptophan synthase activity"/>
    <property type="evidence" value="ECO:0007669"/>
    <property type="project" value="UniProtKB-EC"/>
</dbReference>
<feature type="domain" description="Tryptophan synthase beta chain-like PALP" evidence="14">
    <location>
        <begin position="352"/>
        <end position="675"/>
    </location>
</feature>
<keyword evidence="16" id="KW-1185">Reference proteome</keyword>
<keyword evidence="11 13" id="KW-0456">Lyase</keyword>
<dbReference type="NCBIfam" id="TIGR00263">
    <property type="entry name" value="trpB"/>
    <property type="match status" value="1"/>
</dbReference>
<evidence type="ECO:0000256" key="10">
    <source>
        <dbReference type="ARBA" id="ARBA00023141"/>
    </source>
</evidence>
<organism evidence="15 16">
    <name type="scientific">Gloeophyllum trabeum (strain ATCC 11539 / FP-39264 / Madison 617)</name>
    <name type="common">Brown rot fungus</name>
    <dbReference type="NCBI Taxonomy" id="670483"/>
    <lineage>
        <taxon>Eukaryota</taxon>
        <taxon>Fungi</taxon>
        <taxon>Dikarya</taxon>
        <taxon>Basidiomycota</taxon>
        <taxon>Agaricomycotina</taxon>
        <taxon>Agaricomycetes</taxon>
        <taxon>Gloeophyllales</taxon>
        <taxon>Gloeophyllaceae</taxon>
        <taxon>Gloeophyllum</taxon>
    </lineage>
</organism>
<dbReference type="InterPro" id="IPR002028">
    <property type="entry name" value="Trp_synthase_suA"/>
</dbReference>
<dbReference type="Gene3D" id="3.40.50.1100">
    <property type="match status" value="2"/>
</dbReference>
<dbReference type="FunFam" id="3.40.50.1100:FF:000004">
    <property type="entry name" value="Tryptophan synthase beta chain"/>
    <property type="match status" value="1"/>
</dbReference>
<dbReference type="NCBIfam" id="TIGR00262">
    <property type="entry name" value="trpA"/>
    <property type="match status" value="1"/>
</dbReference>
<keyword evidence="10 13" id="KW-0057">Aromatic amino acid biosynthesis</keyword>
<comment type="similarity">
    <text evidence="3">In the C-terminal section; belongs to the TrpB family.</text>
</comment>
<dbReference type="eggNOG" id="KOG4175">
    <property type="taxonomic scope" value="Eukaryota"/>
</dbReference>
<dbReference type="PANTHER" id="PTHR48077">
    <property type="entry name" value="TRYPTOPHAN SYNTHASE-RELATED"/>
    <property type="match status" value="1"/>
</dbReference>
<dbReference type="FunFam" id="3.40.50.1100:FF:000001">
    <property type="entry name" value="Tryptophan synthase beta chain"/>
    <property type="match status" value="1"/>
</dbReference>
<accession>S7RTG4</accession>
<evidence type="ECO:0000256" key="7">
    <source>
        <dbReference type="ARBA" id="ARBA00022605"/>
    </source>
</evidence>
<dbReference type="PROSITE" id="PS00168">
    <property type="entry name" value="TRP_SYNTHASE_BETA"/>
    <property type="match status" value="1"/>
</dbReference>
<evidence type="ECO:0000256" key="6">
    <source>
        <dbReference type="ARBA" id="ARBA00018724"/>
    </source>
</evidence>
<dbReference type="GeneID" id="19307119"/>
<dbReference type="EC" id="4.2.1.20" evidence="5 13"/>
<evidence type="ECO:0000256" key="5">
    <source>
        <dbReference type="ARBA" id="ARBA00012043"/>
    </source>
</evidence>
<evidence type="ECO:0000313" key="16">
    <source>
        <dbReference type="Proteomes" id="UP000030669"/>
    </source>
</evidence>
<protein>
    <recommendedName>
        <fullName evidence="6 13">Tryptophan synthase</fullName>
        <ecNumber evidence="5 13">4.2.1.20</ecNumber>
    </recommendedName>
</protein>
<dbReference type="OMA" id="VDTARHS"/>
<dbReference type="SUPFAM" id="SSF53686">
    <property type="entry name" value="Tryptophan synthase beta subunit-like PLP-dependent enzymes"/>
    <property type="match status" value="1"/>
</dbReference>
<dbReference type="InterPro" id="IPR006653">
    <property type="entry name" value="Trp_synth_b_CS"/>
</dbReference>
<evidence type="ECO:0000256" key="13">
    <source>
        <dbReference type="RuleBase" id="RU003663"/>
    </source>
</evidence>
<dbReference type="GO" id="GO:0005737">
    <property type="term" value="C:cytoplasm"/>
    <property type="evidence" value="ECO:0007669"/>
    <property type="project" value="TreeGrafter"/>
</dbReference>
<evidence type="ECO:0000256" key="9">
    <source>
        <dbReference type="ARBA" id="ARBA00022898"/>
    </source>
</evidence>
<dbReference type="eggNOG" id="KOG1395">
    <property type="taxonomic scope" value="Eukaryota"/>
</dbReference>
<dbReference type="PANTHER" id="PTHR48077:SF3">
    <property type="entry name" value="TRYPTOPHAN SYNTHASE"/>
    <property type="match status" value="1"/>
</dbReference>